<evidence type="ECO:0000313" key="2">
    <source>
        <dbReference type="Proteomes" id="UP000886653"/>
    </source>
</evidence>
<proteinExistence type="predicted"/>
<reference evidence="1" key="1">
    <citation type="submission" date="2013-11" db="EMBL/GenBank/DDBJ databases">
        <title>Genome sequence of the fusiform rust pathogen reveals effectors for host alternation and coevolution with pine.</title>
        <authorList>
            <consortium name="DOE Joint Genome Institute"/>
            <person name="Smith K."/>
            <person name="Pendleton A."/>
            <person name="Kubisiak T."/>
            <person name="Anderson C."/>
            <person name="Salamov A."/>
            <person name="Aerts A."/>
            <person name="Riley R."/>
            <person name="Clum A."/>
            <person name="Lindquist E."/>
            <person name="Ence D."/>
            <person name="Campbell M."/>
            <person name="Kronenberg Z."/>
            <person name="Feau N."/>
            <person name="Dhillon B."/>
            <person name="Hamelin R."/>
            <person name="Burleigh J."/>
            <person name="Smith J."/>
            <person name="Yandell M."/>
            <person name="Nelson C."/>
            <person name="Grigoriev I."/>
            <person name="Davis J."/>
        </authorList>
    </citation>
    <scope>NUCLEOTIDE SEQUENCE</scope>
    <source>
        <strain evidence="1">G11</strain>
    </source>
</reference>
<keyword evidence="2" id="KW-1185">Reference proteome</keyword>
<sequence>MFLPISNIKHSDPVSTLLQPTTNIAFTGSTIPEDTITINCIKMSNSEAKISFTKKQNKQKKPSLCNISLISEGSWLKCDPTQFTTSNIVSSLSTPLFNTNLSNTTPTDSKPQDCWYLNI</sequence>
<dbReference type="EMBL" id="MU167286">
    <property type="protein sequence ID" value="KAG0144898.1"/>
    <property type="molecule type" value="Genomic_DNA"/>
</dbReference>
<organism evidence="1 2">
    <name type="scientific">Cronartium quercuum f. sp. fusiforme G11</name>
    <dbReference type="NCBI Taxonomy" id="708437"/>
    <lineage>
        <taxon>Eukaryota</taxon>
        <taxon>Fungi</taxon>
        <taxon>Dikarya</taxon>
        <taxon>Basidiomycota</taxon>
        <taxon>Pucciniomycotina</taxon>
        <taxon>Pucciniomycetes</taxon>
        <taxon>Pucciniales</taxon>
        <taxon>Coleosporiaceae</taxon>
        <taxon>Cronartium</taxon>
    </lineage>
</organism>
<name>A0A9P6NFB0_9BASI</name>
<gene>
    <name evidence="1" type="ORF">CROQUDRAFT_94465</name>
</gene>
<comment type="caution">
    <text evidence="1">The sequence shown here is derived from an EMBL/GenBank/DDBJ whole genome shotgun (WGS) entry which is preliminary data.</text>
</comment>
<accession>A0A9P6NFB0</accession>
<protein>
    <submittedName>
        <fullName evidence="1">Uncharacterized protein</fullName>
    </submittedName>
</protein>
<evidence type="ECO:0000313" key="1">
    <source>
        <dbReference type="EMBL" id="KAG0144898.1"/>
    </source>
</evidence>
<dbReference type="AlphaFoldDB" id="A0A9P6NFB0"/>
<dbReference type="Proteomes" id="UP000886653">
    <property type="component" value="Unassembled WGS sequence"/>
</dbReference>